<dbReference type="InterPro" id="IPR001296">
    <property type="entry name" value="Glyco_trans_1"/>
</dbReference>
<feature type="domain" description="Glycosyl transferase family 1" evidence="1">
    <location>
        <begin position="196"/>
        <end position="351"/>
    </location>
</feature>
<accession>A0A7V2ZJU0</accession>
<dbReference type="Pfam" id="PF00534">
    <property type="entry name" value="Glycos_transf_1"/>
    <property type="match status" value="1"/>
</dbReference>
<keyword evidence="2" id="KW-0808">Transferase</keyword>
<dbReference type="SUPFAM" id="SSF53756">
    <property type="entry name" value="UDP-Glycosyltransferase/glycogen phosphorylase"/>
    <property type="match status" value="1"/>
</dbReference>
<sequence>MLDSRKKKIIIIGPTYPYRGGNSLYVSFLYETLSKDFEIKIFNYKLLYPSFLFPGKTQYDLSKEAKVIPSERIINSLNPFNWIKVATRINSEKPDLIIFDWWHPYFAFCHFFISSFLNKKLKQKILFITENFISHEGHFIDRILTKIGLFHSRYFLALSQKVEDELKINFKNRIIFRSELPIYDHLTGEKSNNPQLRKYFSINVDDNVLLFFGYVRRYKGLDILIEAISLIIPEMKNLKLIIAGEFYEDQKFYDELIDKYNLRENVLSYNQYIPNEQVKDFFLISDVVVLPYRSATQSGILNLAYGFRKPVIVTKVGGLSEFVINEETGIVVDTPEPDKIADAIKKFYRLKDEINFEQNISQFVSSNRFNNINEIIKKILEQTHDSKN</sequence>
<evidence type="ECO:0000259" key="1">
    <source>
        <dbReference type="Pfam" id="PF00534"/>
    </source>
</evidence>
<comment type="caution">
    <text evidence="2">The sequence shown here is derived from an EMBL/GenBank/DDBJ whole genome shotgun (WGS) entry which is preliminary data.</text>
</comment>
<name>A0A7V2ZJU0_9BACT</name>
<dbReference type="GO" id="GO:0016757">
    <property type="term" value="F:glycosyltransferase activity"/>
    <property type="evidence" value="ECO:0007669"/>
    <property type="project" value="InterPro"/>
</dbReference>
<dbReference type="PANTHER" id="PTHR12526">
    <property type="entry name" value="GLYCOSYLTRANSFERASE"/>
    <property type="match status" value="1"/>
</dbReference>
<organism evidence="2">
    <name type="scientific">Ignavibacterium album</name>
    <dbReference type="NCBI Taxonomy" id="591197"/>
    <lineage>
        <taxon>Bacteria</taxon>
        <taxon>Pseudomonadati</taxon>
        <taxon>Ignavibacteriota</taxon>
        <taxon>Ignavibacteria</taxon>
        <taxon>Ignavibacteriales</taxon>
        <taxon>Ignavibacteriaceae</taxon>
        <taxon>Ignavibacterium</taxon>
    </lineage>
</organism>
<proteinExistence type="predicted"/>
<dbReference type="AlphaFoldDB" id="A0A7V2ZJU0"/>
<dbReference type="Gene3D" id="3.40.50.2000">
    <property type="entry name" value="Glycogen Phosphorylase B"/>
    <property type="match status" value="2"/>
</dbReference>
<protein>
    <submittedName>
        <fullName evidence="2">Glycosyltransferase</fullName>
    </submittedName>
</protein>
<dbReference type="EMBL" id="DSUJ01000008">
    <property type="protein sequence ID" value="HFI91148.1"/>
    <property type="molecule type" value="Genomic_DNA"/>
</dbReference>
<reference evidence="2" key="1">
    <citation type="journal article" date="2020" name="mSystems">
        <title>Genome- and Community-Level Interaction Insights into Carbon Utilization and Element Cycling Functions of Hydrothermarchaeota in Hydrothermal Sediment.</title>
        <authorList>
            <person name="Zhou Z."/>
            <person name="Liu Y."/>
            <person name="Xu W."/>
            <person name="Pan J."/>
            <person name="Luo Z.H."/>
            <person name="Li M."/>
        </authorList>
    </citation>
    <scope>NUCLEOTIDE SEQUENCE [LARGE SCALE GENOMIC DNA]</scope>
    <source>
        <strain evidence="2">SpSt-479</strain>
    </source>
</reference>
<dbReference type="PANTHER" id="PTHR12526:SF634">
    <property type="entry name" value="BLL3361 PROTEIN"/>
    <property type="match status" value="1"/>
</dbReference>
<gene>
    <name evidence="2" type="ORF">ENS31_06385</name>
</gene>
<evidence type="ECO:0000313" key="2">
    <source>
        <dbReference type="EMBL" id="HFI91148.1"/>
    </source>
</evidence>